<name>A0A816CAV4_9BILA</name>
<dbReference type="GO" id="GO:0008734">
    <property type="term" value="F:L-aspartate oxidase activity"/>
    <property type="evidence" value="ECO:0007669"/>
    <property type="project" value="InterPro"/>
</dbReference>
<comment type="caution">
    <text evidence="2">The sequence shown here is derived from an EMBL/GenBank/DDBJ whole genome shotgun (WGS) entry which is preliminary data.</text>
</comment>
<keyword evidence="1" id="KW-0732">Signal</keyword>
<gene>
    <name evidence="2" type="ORF">KQP761_LOCUS24529</name>
</gene>
<dbReference type="PANTHER" id="PTHR42716:SF1">
    <property type="entry name" value="SLL0471 PROTEIN"/>
    <property type="match status" value="1"/>
</dbReference>
<evidence type="ECO:0000313" key="2">
    <source>
        <dbReference type="EMBL" id="CAF1619908.1"/>
    </source>
</evidence>
<evidence type="ECO:0000313" key="3">
    <source>
        <dbReference type="Proteomes" id="UP000663834"/>
    </source>
</evidence>
<feature type="chain" id="PRO_5032627075" description="FAD dependent oxidoreductase" evidence="1">
    <location>
        <begin position="19"/>
        <end position="559"/>
    </location>
</feature>
<accession>A0A816CAV4</accession>
<proteinExistence type="predicted"/>
<organism evidence="2 3">
    <name type="scientific">Rotaria magnacalcarata</name>
    <dbReference type="NCBI Taxonomy" id="392030"/>
    <lineage>
        <taxon>Eukaryota</taxon>
        <taxon>Metazoa</taxon>
        <taxon>Spiralia</taxon>
        <taxon>Gnathifera</taxon>
        <taxon>Rotifera</taxon>
        <taxon>Eurotatoria</taxon>
        <taxon>Bdelloidea</taxon>
        <taxon>Philodinida</taxon>
        <taxon>Philodinidae</taxon>
        <taxon>Rotaria</taxon>
    </lineage>
</organism>
<sequence length="559" mass="63075">MLFALILILFMRIHSIYSNIRTIDDCQLLIVGGTTSALGAALSASKILNTRTCLLEPTDWIGGQLTAELLSAPDFAYHTIKDKDTNFTLDVGAIDGQLDNQNLLFAHMLNVLGDTGRCWVSPKCSIPQLFHSQVVLPVISNARIFYNTVIKRVAKDVTGRRIIQVDAIQRTTNSTSPHCRFLSEELSDWYSSDDTAWFNKTQLSFRNVSFVIEGTSWGEVLVLSNASYIQGLMEQFDGDTSGVGNSTCGQSFTFDFLEQLRETPVDELPNPLPEPTGGANYSFESFTWERIWTYRRVNTSAPDSNTIAVHDLTIQNWAGGNDYRNQYFFLSPSDTRHQRDTNQWQGGLNLDAIENAERLAYGYHYWYRKNAPTQWANRTVLIRSVSAAGTCHGLAKMPYLRESRRSIGYQNFLMNITTISGHARDLHGYIFDDRLCVGAYNVDIHSMDQCTYPSYMHESYPILPYYIPLRAMTNRDIDNLIVIGKTMAQTFLVNSATRLHPVEFSIGQAAGVVGTYAVQNSLQSVAEMLEEQHIKRVQTIVKQFTPTSWTINGTRYPDD</sequence>
<evidence type="ECO:0008006" key="4">
    <source>
        <dbReference type="Google" id="ProtNLM"/>
    </source>
</evidence>
<dbReference type="Pfam" id="PF12831">
    <property type="entry name" value="FAD_oxidored"/>
    <property type="match status" value="2"/>
</dbReference>
<dbReference type="Proteomes" id="UP000663834">
    <property type="component" value="Unassembled WGS sequence"/>
</dbReference>
<dbReference type="InterPro" id="IPR005288">
    <property type="entry name" value="NadB"/>
</dbReference>
<protein>
    <recommendedName>
        <fullName evidence="4">FAD dependent oxidoreductase</fullName>
    </recommendedName>
</protein>
<dbReference type="EMBL" id="CAJNOW010013324">
    <property type="protein sequence ID" value="CAF1619908.1"/>
    <property type="molecule type" value="Genomic_DNA"/>
</dbReference>
<dbReference type="OrthoDB" id="10010588at2759"/>
<dbReference type="GO" id="GO:0009435">
    <property type="term" value="P:NAD+ biosynthetic process"/>
    <property type="evidence" value="ECO:0007669"/>
    <property type="project" value="InterPro"/>
</dbReference>
<dbReference type="PANTHER" id="PTHR42716">
    <property type="entry name" value="L-ASPARTATE OXIDASE"/>
    <property type="match status" value="1"/>
</dbReference>
<evidence type="ECO:0000256" key="1">
    <source>
        <dbReference type="SAM" id="SignalP"/>
    </source>
</evidence>
<dbReference type="AlphaFoldDB" id="A0A816CAV4"/>
<reference evidence="2" key="1">
    <citation type="submission" date="2021-02" db="EMBL/GenBank/DDBJ databases">
        <authorList>
            <person name="Nowell W R."/>
        </authorList>
    </citation>
    <scope>NUCLEOTIDE SEQUENCE</scope>
</reference>
<feature type="signal peptide" evidence="1">
    <location>
        <begin position="1"/>
        <end position="18"/>
    </location>
</feature>